<evidence type="ECO:0000256" key="3">
    <source>
        <dbReference type="ARBA" id="ARBA00022755"/>
    </source>
</evidence>
<proteinExistence type="inferred from homology"/>
<dbReference type="RefSeq" id="WP_306727951.1">
    <property type="nucleotide sequence ID" value="NZ_JAVDDT010000003.1"/>
</dbReference>
<dbReference type="GO" id="GO:0004644">
    <property type="term" value="F:phosphoribosylglycinamide formyltransferase activity"/>
    <property type="evidence" value="ECO:0007669"/>
    <property type="project" value="UniProtKB-EC"/>
</dbReference>
<sequence length="224" mass="23871">MGSRSAKPRLAVLLSGQGSTYAAIQAACDSGACAAEVVLVLSDRPAAGGLATARDHGTPARAIPSRDFPDRPAHETALMEAIDASGADWVVLAGYMRILGADFVRHYAGRMLNTHPSLLPKYRGLNTYQRALDAGDPLHGCSIHFVTEDLDGGPVIAQAEVPIESGDSPGELEARTKARERKLYPRIVHLAASGRLDTRDGDVLLDGRKLQRPLRLATDGETLE</sequence>
<feature type="binding site" evidence="6">
    <location>
        <position position="113"/>
    </location>
    <ligand>
        <name>(6R)-10-formyltetrahydrofolate</name>
        <dbReference type="ChEBI" id="CHEBI:195366"/>
    </ligand>
</feature>
<evidence type="ECO:0000256" key="4">
    <source>
        <dbReference type="ARBA" id="ARBA00038440"/>
    </source>
</evidence>
<evidence type="ECO:0000313" key="9">
    <source>
        <dbReference type="Proteomes" id="UP001239019"/>
    </source>
</evidence>
<dbReference type="Pfam" id="PF00551">
    <property type="entry name" value="Formyl_trans_N"/>
    <property type="match status" value="1"/>
</dbReference>
<name>A0ABU0W8Y9_9GAMM</name>
<dbReference type="EC" id="2.1.2.2" evidence="6"/>
<protein>
    <recommendedName>
        <fullName evidence="6">Phosphoribosylglycinamide formyltransferase</fullName>
        <ecNumber evidence="6">2.1.2.2</ecNumber>
    </recommendedName>
    <alternativeName>
        <fullName evidence="6">5'-phosphoribosylglycinamide transformylase</fullName>
    </alternativeName>
    <alternativeName>
        <fullName evidence="6">GAR transformylase</fullName>
        <shortName evidence="6">GART</shortName>
    </alternativeName>
</protein>
<evidence type="ECO:0000259" key="7">
    <source>
        <dbReference type="Pfam" id="PF00551"/>
    </source>
</evidence>
<dbReference type="PROSITE" id="PS00373">
    <property type="entry name" value="GART"/>
    <property type="match status" value="1"/>
</dbReference>
<dbReference type="NCBIfam" id="TIGR00639">
    <property type="entry name" value="PurN"/>
    <property type="match status" value="1"/>
</dbReference>
<feature type="active site" description="Proton donor" evidence="6">
    <location>
        <position position="115"/>
    </location>
</feature>
<reference evidence="8 9" key="1">
    <citation type="submission" date="2023-08" db="EMBL/GenBank/DDBJ databases">
        <title>Whole-genome sequencing of halo(alkali)philic microorganisms from hypersaline lakes.</title>
        <authorList>
            <person name="Sorokin D.Y."/>
            <person name="Abbas B."/>
            <person name="Merkel A.Y."/>
        </authorList>
    </citation>
    <scope>NUCLEOTIDE SEQUENCE [LARGE SCALE GENOMIC DNA]</scope>
    <source>
        <strain evidence="8 9">AB-CW4</strain>
    </source>
</reference>
<evidence type="ECO:0000256" key="1">
    <source>
        <dbReference type="ARBA" id="ARBA00005054"/>
    </source>
</evidence>
<comment type="similarity">
    <text evidence="4 6">Belongs to the GART family.</text>
</comment>
<dbReference type="Proteomes" id="UP001239019">
    <property type="component" value="Unassembled WGS sequence"/>
</dbReference>
<comment type="function">
    <text evidence="6">Catalyzes the transfer of a formyl group from 10-formyltetrahydrofolate to 5-phospho-ribosyl-glycinamide (GAR), producing 5-phospho-ribosyl-N-formylglycinamide (FGAR) and tetrahydrofolate.</text>
</comment>
<gene>
    <name evidence="6 8" type="primary">purN</name>
    <name evidence="8" type="ORF">RBH19_06170</name>
</gene>
<comment type="pathway">
    <text evidence="1 6">Purine metabolism; IMP biosynthesis via de novo pathway; N(2)-formyl-N(1)-(5-phospho-D-ribosyl)glycinamide from N(1)-(5-phospho-D-ribosyl)glycinamide (10-formyl THF route): step 1/1.</text>
</comment>
<dbReference type="InterPro" id="IPR004607">
    <property type="entry name" value="GART"/>
</dbReference>
<dbReference type="InterPro" id="IPR002376">
    <property type="entry name" value="Formyl_transf_N"/>
</dbReference>
<organism evidence="8 9">
    <name type="scientific">Natronospira bacteriovora</name>
    <dbReference type="NCBI Taxonomy" id="3069753"/>
    <lineage>
        <taxon>Bacteria</taxon>
        <taxon>Pseudomonadati</taxon>
        <taxon>Pseudomonadota</taxon>
        <taxon>Gammaproteobacteria</taxon>
        <taxon>Natronospirales</taxon>
        <taxon>Natronospiraceae</taxon>
        <taxon>Natronospira</taxon>
    </lineage>
</organism>
<keyword evidence="9" id="KW-1185">Reference proteome</keyword>
<dbReference type="SUPFAM" id="SSF53328">
    <property type="entry name" value="Formyltransferase"/>
    <property type="match status" value="1"/>
</dbReference>
<keyword evidence="3 6" id="KW-0658">Purine biosynthesis</keyword>
<accession>A0ABU0W8Y9</accession>
<feature type="binding site" evidence="6">
    <location>
        <begin position="96"/>
        <end position="99"/>
    </location>
    <ligand>
        <name>(6R)-10-formyltetrahydrofolate</name>
        <dbReference type="ChEBI" id="CHEBI:195366"/>
    </ligand>
</feature>
<comment type="caution">
    <text evidence="8">The sequence shown here is derived from an EMBL/GenBank/DDBJ whole genome shotgun (WGS) entry which is preliminary data.</text>
</comment>
<dbReference type="Gene3D" id="3.40.50.170">
    <property type="entry name" value="Formyl transferase, N-terminal domain"/>
    <property type="match status" value="1"/>
</dbReference>
<evidence type="ECO:0000313" key="8">
    <source>
        <dbReference type="EMBL" id="MDQ2069450.1"/>
    </source>
</evidence>
<comment type="catalytic activity">
    <reaction evidence="5 6">
        <text>N(1)-(5-phospho-beta-D-ribosyl)glycinamide + (6R)-10-formyltetrahydrofolate = N(2)-formyl-N(1)-(5-phospho-beta-D-ribosyl)glycinamide + (6S)-5,6,7,8-tetrahydrofolate + H(+)</text>
        <dbReference type="Rhea" id="RHEA:15053"/>
        <dbReference type="ChEBI" id="CHEBI:15378"/>
        <dbReference type="ChEBI" id="CHEBI:57453"/>
        <dbReference type="ChEBI" id="CHEBI:143788"/>
        <dbReference type="ChEBI" id="CHEBI:147286"/>
        <dbReference type="ChEBI" id="CHEBI:195366"/>
        <dbReference type="EC" id="2.1.2.2"/>
    </reaction>
</comment>
<dbReference type="CDD" id="cd08645">
    <property type="entry name" value="FMT_core_GART"/>
    <property type="match status" value="1"/>
</dbReference>
<evidence type="ECO:0000256" key="2">
    <source>
        <dbReference type="ARBA" id="ARBA00022679"/>
    </source>
</evidence>
<evidence type="ECO:0000256" key="6">
    <source>
        <dbReference type="HAMAP-Rule" id="MF_01930"/>
    </source>
</evidence>
<dbReference type="EMBL" id="JAVDDT010000003">
    <property type="protein sequence ID" value="MDQ2069450.1"/>
    <property type="molecule type" value="Genomic_DNA"/>
</dbReference>
<feature type="site" description="Raises pKa of active site His" evidence="6">
    <location>
        <position position="151"/>
    </location>
</feature>
<dbReference type="InterPro" id="IPR036477">
    <property type="entry name" value="Formyl_transf_N_sf"/>
</dbReference>
<keyword evidence="2 6" id="KW-0808">Transferase</keyword>
<dbReference type="PANTHER" id="PTHR43369">
    <property type="entry name" value="PHOSPHORIBOSYLGLYCINAMIDE FORMYLTRANSFERASE"/>
    <property type="match status" value="1"/>
</dbReference>
<dbReference type="InterPro" id="IPR001555">
    <property type="entry name" value="GART_AS"/>
</dbReference>
<comment type="caution">
    <text evidence="6">Lacks conserved residue(s) required for the propagation of feature annotation.</text>
</comment>
<dbReference type="HAMAP" id="MF_01930">
    <property type="entry name" value="PurN"/>
    <property type="match status" value="1"/>
</dbReference>
<feature type="binding site" evidence="6">
    <location>
        <position position="71"/>
    </location>
    <ligand>
        <name>(6R)-10-formyltetrahydrofolate</name>
        <dbReference type="ChEBI" id="CHEBI:195366"/>
    </ligand>
</feature>
<feature type="domain" description="Formyl transferase N-terminal" evidence="7">
    <location>
        <begin position="9"/>
        <end position="187"/>
    </location>
</feature>
<dbReference type="PANTHER" id="PTHR43369:SF2">
    <property type="entry name" value="PHOSPHORIBOSYLGLYCINAMIDE FORMYLTRANSFERASE"/>
    <property type="match status" value="1"/>
</dbReference>
<evidence type="ECO:0000256" key="5">
    <source>
        <dbReference type="ARBA" id="ARBA00047664"/>
    </source>
</evidence>